<dbReference type="EMBL" id="JABSTQ010011065">
    <property type="protein sequence ID" value="KAG0415484.1"/>
    <property type="molecule type" value="Genomic_DNA"/>
</dbReference>
<comment type="caution">
    <text evidence="1">The sequence shown here is derived from an EMBL/GenBank/DDBJ whole genome shotgun (WGS) entry which is preliminary data.</text>
</comment>
<organism evidence="1 2">
    <name type="scientific">Ixodes persulcatus</name>
    <name type="common">Taiga tick</name>
    <dbReference type="NCBI Taxonomy" id="34615"/>
    <lineage>
        <taxon>Eukaryota</taxon>
        <taxon>Metazoa</taxon>
        <taxon>Ecdysozoa</taxon>
        <taxon>Arthropoda</taxon>
        <taxon>Chelicerata</taxon>
        <taxon>Arachnida</taxon>
        <taxon>Acari</taxon>
        <taxon>Parasitiformes</taxon>
        <taxon>Ixodida</taxon>
        <taxon>Ixodoidea</taxon>
        <taxon>Ixodidae</taxon>
        <taxon>Ixodinae</taxon>
        <taxon>Ixodes</taxon>
    </lineage>
</organism>
<feature type="non-terminal residue" evidence="1">
    <location>
        <position position="1"/>
    </location>
</feature>
<accession>A0AC60P7V4</accession>
<reference evidence="1 2" key="1">
    <citation type="journal article" date="2020" name="Cell">
        <title>Large-Scale Comparative Analyses of Tick Genomes Elucidate Their Genetic Diversity and Vector Capacities.</title>
        <authorList>
            <consortium name="Tick Genome and Microbiome Consortium (TIGMIC)"/>
            <person name="Jia N."/>
            <person name="Wang J."/>
            <person name="Shi W."/>
            <person name="Du L."/>
            <person name="Sun Y."/>
            <person name="Zhan W."/>
            <person name="Jiang J.F."/>
            <person name="Wang Q."/>
            <person name="Zhang B."/>
            <person name="Ji P."/>
            <person name="Bell-Sakyi L."/>
            <person name="Cui X.M."/>
            <person name="Yuan T.T."/>
            <person name="Jiang B.G."/>
            <person name="Yang W.F."/>
            <person name="Lam T.T."/>
            <person name="Chang Q.C."/>
            <person name="Ding S.J."/>
            <person name="Wang X.J."/>
            <person name="Zhu J.G."/>
            <person name="Ruan X.D."/>
            <person name="Zhao L."/>
            <person name="Wei J.T."/>
            <person name="Ye R.Z."/>
            <person name="Que T.C."/>
            <person name="Du C.H."/>
            <person name="Zhou Y.H."/>
            <person name="Cheng J.X."/>
            <person name="Dai P.F."/>
            <person name="Guo W.B."/>
            <person name="Han X.H."/>
            <person name="Huang E.J."/>
            <person name="Li L.F."/>
            <person name="Wei W."/>
            <person name="Gao Y.C."/>
            <person name="Liu J.Z."/>
            <person name="Shao H.Z."/>
            <person name="Wang X."/>
            <person name="Wang C.C."/>
            <person name="Yang T.C."/>
            <person name="Huo Q.B."/>
            <person name="Li W."/>
            <person name="Chen H.Y."/>
            <person name="Chen S.E."/>
            <person name="Zhou L.G."/>
            <person name="Ni X.B."/>
            <person name="Tian J.H."/>
            <person name="Sheng Y."/>
            <person name="Liu T."/>
            <person name="Pan Y.S."/>
            <person name="Xia L.Y."/>
            <person name="Li J."/>
            <person name="Zhao F."/>
            <person name="Cao W.C."/>
        </authorList>
    </citation>
    <scope>NUCLEOTIDE SEQUENCE [LARGE SCALE GENOMIC DNA]</scope>
    <source>
        <strain evidence="1">Iper-2018</strain>
    </source>
</reference>
<evidence type="ECO:0000313" key="2">
    <source>
        <dbReference type="Proteomes" id="UP000805193"/>
    </source>
</evidence>
<keyword evidence="2" id="KW-1185">Reference proteome</keyword>
<name>A0AC60P7V4_IXOPE</name>
<proteinExistence type="predicted"/>
<gene>
    <name evidence="1" type="ORF">HPB47_007348</name>
</gene>
<dbReference type="Proteomes" id="UP000805193">
    <property type="component" value="Unassembled WGS sequence"/>
</dbReference>
<protein>
    <submittedName>
        <fullName evidence="1">Uncharacterized protein</fullName>
    </submittedName>
</protein>
<sequence>PQSLTYRPSAERKILALQQVTLNGKSHGTRSSVANDPSKVRGVIHVIFAYVTDETLSPEPRIEDSKILGARRLGQTNTILVTVEGKTRWKRQKRNTKIKERLLRLTHEAQESADKQQTTGSRLCLSACLSFTNIMVSFLAGRRALLYS</sequence>
<evidence type="ECO:0000313" key="1">
    <source>
        <dbReference type="EMBL" id="KAG0415484.1"/>
    </source>
</evidence>